<dbReference type="Proteomes" id="UP001152561">
    <property type="component" value="Unassembled WGS sequence"/>
</dbReference>
<gene>
    <name evidence="6" type="ORF">K7X08_027905</name>
</gene>
<proteinExistence type="inferred from homology"/>
<dbReference type="InterPro" id="IPR000490">
    <property type="entry name" value="Glyco_hydro_17"/>
</dbReference>
<reference evidence="7" key="1">
    <citation type="journal article" date="2023" name="Proc. Natl. Acad. Sci. U.S.A.">
        <title>Genomic and structural basis for evolution of tropane alkaloid biosynthesis.</title>
        <authorList>
            <person name="Wanga Y.-J."/>
            <person name="Taina T."/>
            <person name="Yua J.-Y."/>
            <person name="Lia J."/>
            <person name="Xua B."/>
            <person name="Chenc J."/>
            <person name="D'Auriad J.C."/>
            <person name="Huanga J.-P."/>
            <person name="Huanga S.-X."/>
        </authorList>
    </citation>
    <scope>NUCLEOTIDE SEQUENCE [LARGE SCALE GENOMIC DNA]</scope>
    <source>
        <strain evidence="7">cv. KIB-2019</strain>
    </source>
</reference>
<evidence type="ECO:0000256" key="4">
    <source>
        <dbReference type="RuleBase" id="RU004335"/>
    </source>
</evidence>
<keyword evidence="7" id="KW-1185">Reference proteome</keyword>
<dbReference type="Gene3D" id="3.20.20.80">
    <property type="entry name" value="Glycosidases"/>
    <property type="match status" value="1"/>
</dbReference>
<feature type="transmembrane region" description="Helical" evidence="5">
    <location>
        <begin position="12"/>
        <end position="36"/>
    </location>
</feature>
<evidence type="ECO:0008006" key="8">
    <source>
        <dbReference type="Google" id="ProtNLM"/>
    </source>
</evidence>
<name>A0A9Q1MTT9_9SOLA</name>
<evidence type="ECO:0000256" key="1">
    <source>
        <dbReference type="ARBA" id="ARBA00008773"/>
    </source>
</evidence>
<dbReference type="PANTHER" id="PTHR36394">
    <property type="entry name" value="OS01G0277700 PROTEIN"/>
    <property type="match status" value="1"/>
</dbReference>
<evidence type="ECO:0000256" key="3">
    <source>
        <dbReference type="ARBA" id="ARBA00023295"/>
    </source>
</evidence>
<sequence>MESGFTAEDLSTIGGIATVSLLHSFIPTHWLPFSIVGRAQKWTLSRTLLVTAFGAVLHVISTSILGITAITITNTIAGRSQSFAQSTDGENGCSRARPCSCIVSLCNHSPCVSCGWKLIVHDGSCHHSSVIQHHNCDDFTGGSIILRCKSTQVPLGSIAIYAMTGTYGINYGKISDNIPSPENVLILFRKNKIKNIRIYDADESFESLQSGSGIEISVCLPNELLIDVSKNGSIALKWIQVNLEPFLPGTSICGIAVGNEILGGDIAISEALVPAVKSVYRALRRLGLADTIEVSTPHSEASFNNTYPPSDGAFKTNFTNFDLITHTGLRLEGLK</sequence>
<dbReference type="AlphaFoldDB" id="A0A9Q1MTT9"/>
<keyword evidence="2" id="KW-0378">Hydrolase</keyword>
<keyword evidence="5" id="KW-0472">Membrane</keyword>
<evidence type="ECO:0000256" key="2">
    <source>
        <dbReference type="ARBA" id="ARBA00022801"/>
    </source>
</evidence>
<organism evidence="6 7">
    <name type="scientific">Anisodus acutangulus</name>
    <dbReference type="NCBI Taxonomy" id="402998"/>
    <lineage>
        <taxon>Eukaryota</taxon>
        <taxon>Viridiplantae</taxon>
        <taxon>Streptophyta</taxon>
        <taxon>Embryophyta</taxon>
        <taxon>Tracheophyta</taxon>
        <taxon>Spermatophyta</taxon>
        <taxon>Magnoliopsida</taxon>
        <taxon>eudicotyledons</taxon>
        <taxon>Gunneridae</taxon>
        <taxon>Pentapetalae</taxon>
        <taxon>asterids</taxon>
        <taxon>lamiids</taxon>
        <taxon>Solanales</taxon>
        <taxon>Solanaceae</taxon>
        <taxon>Solanoideae</taxon>
        <taxon>Hyoscyameae</taxon>
        <taxon>Anisodus</taxon>
    </lineage>
</organism>
<keyword evidence="5" id="KW-1133">Transmembrane helix</keyword>
<evidence type="ECO:0000256" key="5">
    <source>
        <dbReference type="SAM" id="Phobius"/>
    </source>
</evidence>
<dbReference type="PANTHER" id="PTHR36394:SF1">
    <property type="entry name" value="OS01G0277700 PROTEIN"/>
    <property type="match status" value="1"/>
</dbReference>
<protein>
    <recommendedName>
        <fullName evidence="8">Glucan endo-1,3-beta-D-glucosidase</fullName>
    </recommendedName>
</protein>
<dbReference type="OrthoDB" id="1902618at2759"/>
<feature type="transmembrane region" description="Helical" evidence="5">
    <location>
        <begin position="48"/>
        <end position="72"/>
    </location>
</feature>
<evidence type="ECO:0000313" key="7">
    <source>
        <dbReference type="Proteomes" id="UP001152561"/>
    </source>
</evidence>
<dbReference type="Pfam" id="PF00332">
    <property type="entry name" value="Glyco_hydro_17"/>
    <property type="match status" value="1"/>
</dbReference>
<dbReference type="EMBL" id="JAJAGQ010000003">
    <property type="protein sequence ID" value="KAJ8568372.1"/>
    <property type="molecule type" value="Genomic_DNA"/>
</dbReference>
<dbReference type="GO" id="GO:0005975">
    <property type="term" value="P:carbohydrate metabolic process"/>
    <property type="evidence" value="ECO:0007669"/>
    <property type="project" value="InterPro"/>
</dbReference>
<comment type="caution">
    <text evidence="6">The sequence shown here is derived from an EMBL/GenBank/DDBJ whole genome shotgun (WGS) entry which is preliminary data.</text>
</comment>
<comment type="similarity">
    <text evidence="1 4">Belongs to the glycosyl hydrolase 17 family.</text>
</comment>
<accession>A0A9Q1MTT9</accession>
<dbReference type="GO" id="GO:0004553">
    <property type="term" value="F:hydrolase activity, hydrolyzing O-glycosyl compounds"/>
    <property type="evidence" value="ECO:0007669"/>
    <property type="project" value="InterPro"/>
</dbReference>
<keyword evidence="3" id="KW-0326">Glycosidase</keyword>
<dbReference type="InterPro" id="IPR017853">
    <property type="entry name" value="GH"/>
</dbReference>
<evidence type="ECO:0000313" key="6">
    <source>
        <dbReference type="EMBL" id="KAJ8568372.1"/>
    </source>
</evidence>
<keyword evidence="5" id="KW-0812">Transmembrane</keyword>
<dbReference type="SUPFAM" id="SSF51445">
    <property type="entry name" value="(Trans)glycosidases"/>
    <property type="match status" value="1"/>
</dbReference>